<gene>
    <name evidence="6" type="primary">LOC105268832</name>
</gene>
<keyword evidence="2" id="KW-0371">Homeobox</keyword>
<feature type="domain" description="Homeobox" evidence="4">
    <location>
        <begin position="109"/>
        <end position="123"/>
    </location>
</feature>
<dbReference type="Gene3D" id="1.10.10.60">
    <property type="entry name" value="Homeodomain-like"/>
    <property type="match status" value="1"/>
</dbReference>
<name>A0A9R1TD67_9HYME</name>
<evidence type="ECO:0000259" key="4">
    <source>
        <dbReference type="PROSITE" id="PS50071"/>
    </source>
</evidence>
<dbReference type="PROSITE" id="PS50071">
    <property type="entry name" value="HOMEOBOX_2"/>
    <property type="match status" value="1"/>
</dbReference>
<dbReference type="GO" id="GO:0003677">
    <property type="term" value="F:DNA binding"/>
    <property type="evidence" value="ECO:0007669"/>
    <property type="project" value="UniProtKB-UniRule"/>
</dbReference>
<evidence type="ECO:0000256" key="3">
    <source>
        <dbReference type="SAM" id="SignalP"/>
    </source>
</evidence>
<keyword evidence="2" id="KW-0238">DNA-binding</keyword>
<protein>
    <recommendedName>
        <fullName evidence="4">Homeobox domain-containing protein</fullName>
    </recommendedName>
</protein>
<dbReference type="CDD" id="cd00086">
    <property type="entry name" value="homeodomain"/>
    <property type="match status" value="1"/>
</dbReference>
<dbReference type="InterPro" id="IPR001356">
    <property type="entry name" value="HD"/>
</dbReference>
<dbReference type="AlphaFoldDB" id="A0A9R1TD67"/>
<comment type="subcellular location">
    <subcellularLocation>
        <location evidence="1 2">Nucleus</location>
    </subcellularLocation>
</comment>
<evidence type="ECO:0000256" key="2">
    <source>
        <dbReference type="PROSITE-ProRule" id="PRU00108"/>
    </source>
</evidence>
<dbReference type="OrthoDB" id="7676846at2759"/>
<dbReference type="InterPro" id="IPR009057">
    <property type="entry name" value="Homeodomain-like_sf"/>
</dbReference>
<evidence type="ECO:0000313" key="5">
    <source>
        <dbReference type="Proteomes" id="UP000694866"/>
    </source>
</evidence>
<accession>A0A9R1TD67</accession>
<dbReference type="SUPFAM" id="SSF46689">
    <property type="entry name" value="Homeodomain-like"/>
    <property type="match status" value="1"/>
</dbReference>
<proteinExistence type="predicted"/>
<dbReference type="KEGG" id="fas:105268832"/>
<keyword evidence="5" id="KW-1185">Reference proteome</keyword>
<evidence type="ECO:0000313" key="6">
    <source>
        <dbReference type="RefSeq" id="XP_011306981.1"/>
    </source>
</evidence>
<feature type="chain" id="PRO_5040375497" description="Homeobox domain-containing protein" evidence="3">
    <location>
        <begin position="19"/>
        <end position="172"/>
    </location>
</feature>
<dbReference type="GeneID" id="105268832"/>
<feature type="signal peptide" evidence="3">
    <location>
        <begin position="1"/>
        <end position="18"/>
    </location>
</feature>
<sequence length="172" mass="19588">MIFLKHCLLLACAAVTTTIEFDNQMDLGLNRVRGLSELPLTKLIQIKLSLAEDIALDNITSGDDLEGRAALALPMVSSLKGIDNKSIRRHGGWEEKGKDSKISKIFQLVKVWFQNRRMKWRHTREHGHLLNSEYKSTDQDIPKKMLKHDSKKCSETLQSCGDDEDIEIEVEL</sequence>
<dbReference type="Proteomes" id="UP000694866">
    <property type="component" value="Unplaced"/>
</dbReference>
<keyword evidence="3" id="KW-0732">Signal</keyword>
<dbReference type="GO" id="GO:0005634">
    <property type="term" value="C:nucleus"/>
    <property type="evidence" value="ECO:0007669"/>
    <property type="project" value="UniProtKB-SubCell"/>
</dbReference>
<reference evidence="6" key="1">
    <citation type="submission" date="2025-08" db="UniProtKB">
        <authorList>
            <consortium name="RefSeq"/>
        </authorList>
    </citation>
    <scope>IDENTIFICATION</scope>
    <source>
        <strain evidence="6">USDA-PBARC FA_bdor</strain>
        <tissue evidence="6">Whole organism</tissue>
    </source>
</reference>
<organism evidence="5 6">
    <name type="scientific">Fopius arisanus</name>
    <dbReference type="NCBI Taxonomy" id="64838"/>
    <lineage>
        <taxon>Eukaryota</taxon>
        <taxon>Metazoa</taxon>
        <taxon>Ecdysozoa</taxon>
        <taxon>Arthropoda</taxon>
        <taxon>Hexapoda</taxon>
        <taxon>Insecta</taxon>
        <taxon>Pterygota</taxon>
        <taxon>Neoptera</taxon>
        <taxon>Endopterygota</taxon>
        <taxon>Hymenoptera</taxon>
        <taxon>Apocrita</taxon>
        <taxon>Ichneumonoidea</taxon>
        <taxon>Braconidae</taxon>
        <taxon>Opiinae</taxon>
        <taxon>Fopius</taxon>
    </lineage>
</organism>
<keyword evidence="2" id="KW-0539">Nucleus</keyword>
<dbReference type="RefSeq" id="XP_011306981.1">
    <property type="nucleotide sequence ID" value="XM_011308679.1"/>
</dbReference>
<feature type="DNA-binding region" description="Homeobox" evidence="2">
    <location>
        <begin position="111"/>
        <end position="124"/>
    </location>
</feature>
<evidence type="ECO:0000256" key="1">
    <source>
        <dbReference type="ARBA" id="ARBA00004123"/>
    </source>
</evidence>